<dbReference type="InterPro" id="IPR000550">
    <property type="entry name" value="Hppk"/>
</dbReference>
<evidence type="ECO:0000256" key="9">
    <source>
        <dbReference type="ARBA" id="ARBA00022909"/>
    </source>
</evidence>
<dbReference type="Gene3D" id="3.30.70.560">
    <property type="entry name" value="7,8-Dihydro-6-hydroxymethylpterin-pyrophosphokinase HPPK"/>
    <property type="match status" value="1"/>
</dbReference>
<evidence type="ECO:0000256" key="4">
    <source>
        <dbReference type="ARBA" id="ARBA00016218"/>
    </source>
</evidence>
<dbReference type="Pfam" id="PF01288">
    <property type="entry name" value="HPPK"/>
    <property type="match status" value="1"/>
</dbReference>
<comment type="pathway">
    <text evidence="1">Cofactor biosynthesis; tetrahydrofolate biosynthesis; 2-amino-4-hydroxy-6-hydroxymethyl-7,8-dihydropteridine diphosphate from 7,8-dihydroneopterin triphosphate: step 4/4.</text>
</comment>
<keyword evidence="8" id="KW-0067">ATP-binding</keyword>
<evidence type="ECO:0000256" key="12">
    <source>
        <dbReference type="ARBA" id="ARBA00033413"/>
    </source>
</evidence>
<dbReference type="NCBIfam" id="TIGR01498">
    <property type="entry name" value="folK"/>
    <property type="match status" value="1"/>
</dbReference>
<evidence type="ECO:0000256" key="5">
    <source>
        <dbReference type="ARBA" id="ARBA00022679"/>
    </source>
</evidence>
<dbReference type="PANTHER" id="PTHR43071">
    <property type="entry name" value="2-AMINO-4-HYDROXY-6-HYDROXYMETHYLDIHYDROPTERIDINE PYROPHOSPHOKINASE"/>
    <property type="match status" value="1"/>
</dbReference>
<dbReference type="PROSITE" id="PS00794">
    <property type="entry name" value="HPPK"/>
    <property type="match status" value="1"/>
</dbReference>
<dbReference type="EC" id="2.7.6.3" evidence="3"/>
<evidence type="ECO:0000256" key="10">
    <source>
        <dbReference type="ARBA" id="ARBA00029409"/>
    </source>
</evidence>
<evidence type="ECO:0000313" key="15">
    <source>
        <dbReference type="Proteomes" id="UP001054820"/>
    </source>
</evidence>
<sequence>MTTKRVYIGLGSNLADPVEQLNIALESIASLPATQLIQTSSFYGSKPLGPQDQPDFINAVCEIQTELTPADLLKELQTIELEQGRIKKRHWGERLIDLDILLFGEEVIDTPDLIVPHSQITLRDFVLIPLAEIAPGLVIPQKGEISELISQLQESYLMTVN</sequence>
<keyword evidence="9" id="KW-0289">Folate biosynthesis</keyword>
<accession>A0ABM7MC24</accession>
<protein>
    <recommendedName>
        <fullName evidence="4">2-amino-4-hydroxy-6-hydroxymethyldihydropteridine pyrophosphokinase</fullName>
        <ecNumber evidence="3">2.7.6.3</ecNumber>
    </recommendedName>
    <alternativeName>
        <fullName evidence="11">6-hydroxymethyl-7,8-dihydropterin pyrophosphokinase</fullName>
    </alternativeName>
    <alternativeName>
        <fullName evidence="12">7,8-dihydro-6-hydroxymethylpterin-pyrophosphokinase</fullName>
    </alternativeName>
</protein>
<dbReference type="InterPro" id="IPR035907">
    <property type="entry name" value="Hppk_sf"/>
</dbReference>
<name>A0ABM7MC24_9GAMM</name>
<evidence type="ECO:0000256" key="1">
    <source>
        <dbReference type="ARBA" id="ARBA00005051"/>
    </source>
</evidence>
<evidence type="ECO:0000256" key="3">
    <source>
        <dbReference type="ARBA" id="ARBA00013253"/>
    </source>
</evidence>
<dbReference type="CDD" id="cd00483">
    <property type="entry name" value="HPPK"/>
    <property type="match status" value="1"/>
</dbReference>
<evidence type="ECO:0000256" key="6">
    <source>
        <dbReference type="ARBA" id="ARBA00022741"/>
    </source>
</evidence>
<evidence type="ECO:0000256" key="7">
    <source>
        <dbReference type="ARBA" id="ARBA00022777"/>
    </source>
</evidence>
<evidence type="ECO:0000256" key="8">
    <source>
        <dbReference type="ARBA" id="ARBA00022840"/>
    </source>
</evidence>
<evidence type="ECO:0000256" key="11">
    <source>
        <dbReference type="ARBA" id="ARBA00029766"/>
    </source>
</evidence>
<evidence type="ECO:0000259" key="13">
    <source>
        <dbReference type="PROSITE" id="PS00794"/>
    </source>
</evidence>
<keyword evidence="5" id="KW-0808">Transferase</keyword>
<dbReference type="EMBL" id="AP024202">
    <property type="protein sequence ID" value="BCN92933.1"/>
    <property type="molecule type" value="Genomic_DNA"/>
</dbReference>
<comment type="similarity">
    <text evidence="2">Belongs to the HPPK family.</text>
</comment>
<reference evidence="14" key="1">
    <citation type="journal article" date="2022" name="Arch. Microbiol.">
        <title>Thiomicrorhabdus immobilis sp. nov., a mesophilic sulfur-oxidizing bacterium isolated from sediment of a brackish lake in northern Japan.</title>
        <authorList>
            <person name="Kojima H."/>
            <person name="Mochizuki J."/>
            <person name="Kanda M."/>
            <person name="Watanabe T."/>
            <person name="Fukui M."/>
        </authorList>
    </citation>
    <scope>NUCLEOTIDE SEQUENCE</scope>
    <source>
        <strain evidence="14">Am19</strain>
    </source>
</reference>
<dbReference type="RefSeq" id="WP_237263584.1">
    <property type="nucleotide sequence ID" value="NZ_AP024202.1"/>
</dbReference>
<organism evidence="14 15">
    <name type="scientific">Thiomicrorhabdus immobilis</name>
    <dbReference type="NCBI Taxonomy" id="2791037"/>
    <lineage>
        <taxon>Bacteria</taxon>
        <taxon>Pseudomonadati</taxon>
        <taxon>Pseudomonadota</taxon>
        <taxon>Gammaproteobacteria</taxon>
        <taxon>Thiotrichales</taxon>
        <taxon>Piscirickettsiaceae</taxon>
        <taxon>Thiomicrorhabdus</taxon>
    </lineage>
</organism>
<evidence type="ECO:0000256" key="2">
    <source>
        <dbReference type="ARBA" id="ARBA00005810"/>
    </source>
</evidence>
<dbReference type="SUPFAM" id="SSF55083">
    <property type="entry name" value="6-hydroxymethyl-7,8-dihydropterin pyrophosphokinase, HPPK"/>
    <property type="match status" value="1"/>
</dbReference>
<feature type="domain" description="7,8-dihydro-6-hydroxymethylpterin-pyrophosphokinase" evidence="13">
    <location>
        <begin position="90"/>
        <end position="101"/>
    </location>
</feature>
<comment type="function">
    <text evidence="10">Catalyzes the transfer of pyrophosphate from adenosine triphosphate (ATP) to 6-hydroxymethyl-7,8-dihydropterin, an enzymatic step in folate biosynthesis pathway.</text>
</comment>
<keyword evidence="6" id="KW-0547">Nucleotide-binding</keyword>
<keyword evidence="7" id="KW-0418">Kinase</keyword>
<dbReference type="Proteomes" id="UP001054820">
    <property type="component" value="Chromosome"/>
</dbReference>
<keyword evidence="15" id="KW-1185">Reference proteome</keyword>
<dbReference type="PANTHER" id="PTHR43071:SF1">
    <property type="entry name" value="2-AMINO-4-HYDROXY-6-HYDROXYMETHYLDIHYDROPTERIDINE PYROPHOSPHOKINASE"/>
    <property type="match status" value="1"/>
</dbReference>
<evidence type="ECO:0000313" key="14">
    <source>
        <dbReference type="EMBL" id="BCN92933.1"/>
    </source>
</evidence>
<gene>
    <name evidence="14" type="primary">folK</name>
    <name evidence="14" type="ORF">THMIRHAM_07180</name>
</gene>
<proteinExistence type="inferred from homology"/>